<protein>
    <submittedName>
        <fullName evidence="2">Uncharacterized protein</fullName>
    </submittedName>
</protein>
<evidence type="ECO:0000256" key="1">
    <source>
        <dbReference type="SAM" id="MobiDB-lite"/>
    </source>
</evidence>
<name>A0AAD1W0C2_PELCU</name>
<feature type="region of interest" description="Disordered" evidence="1">
    <location>
        <begin position="62"/>
        <end position="98"/>
    </location>
</feature>
<evidence type="ECO:0000313" key="3">
    <source>
        <dbReference type="Proteomes" id="UP001295444"/>
    </source>
</evidence>
<sequence>MGVIPVTGGPRRVLGHQAQQSRSSHKMVVNDQEPFTMKRQDDMLERLDALLVAFWRKLGERQAATNPPVELSPTTLPPRARIRGTRNQKRHAKNSETP</sequence>
<keyword evidence="3" id="KW-1185">Reference proteome</keyword>
<feature type="compositionally biased region" description="Basic residues" evidence="1">
    <location>
        <begin position="80"/>
        <end position="92"/>
    </location>
</feature>
<dbReference type="AlphaFoldDB" id="A0AAD1W0C2"/>
<evidence type="ECO:0000313" key="2">
    <source>
        <dbReference type="EMBL" id="CAH2281782.1"/>
    </source>
</evidence>
<accession>A0AAD1W0C2</accession>
<proteinExistence type="predicted"/>
<dbReference type="Proteomes" id="UP001295444">
    <property type="component" value="Chromosome 04"/>
</dbReference>
<feature type="region of interest" description="Disordered" evidence="1">
    <location>
        <begin position="1"/>
        <end position="27"/>
    </location>
</feature>
<organism evidence="2 3">
    <name type="scientific">Pelobates cultripes</name>
    <name type="common">Western spadefoot toad</name>
    <dbReference type="NCBI Taxonomy" id="61616"/>
    <lineage>
        <taxon>Eukaryota</taxon>
        <taxon>Metazoa</taxon>
        <taxon>Chordata</taxon>
        <taxon>Craniata</taxon>
        <taxon>Vertebrata</taxon>
        <taxon>Euteleostomi</taxon>
        <taxon>Amphibia</taxon>
        <taxon>Batrachia</taxon>
        <taxon>Anura</taxon>
        <taxon>Pelobatoidea</taxon>
        <taxon>Pelobatidae</taxon>
        <taxon>Pelobates</taxon>
    </lineage>
</organism>
<gene>
    <name evidence="2" type="ORF">PECUL_23A042486</name>
</gene>
<reference evidence="2" key="1">
    <citation type="submission" date="2022-03" db="EMBL/GenBank/DDBJ databases">
        <authorList>
            <person name="Alioto T."/>
            <person name="Alioto T."/>
            <person name="Gomez Garrido J."/>
        </authorList>
    </citation>
    <scope>NUCLEOTIDE SEQUENCE</scope>
</reference>
<dbReference type="EMBL" id="OW240915">
    <property type="protein sequence ID" value="CAH2281782.1"/>
    <property type="molecule type" value="Genomic_DNA"/>
</dbReference>